<organism evidence="2 3">
    <name type="scientific">Ophiophagus hannah</name>
    <name type="common">King cobra</name>
    <name type="synonym">Naja hannah</name>
    <dbReference type="NCBI Taxonomy" id="8665"/>
    <lineage>
        <taxon>Eukaryota</taxon>
        <taxon>Metazoa</taxon>
        <taxon>Chordata</taxon>
        <taxon>Craniata</taxon>
        <taxon>Vertebrata</taxon>
        <taxon>Euteleostomi</taxon>
        <taxon>Lepidosauria</taxon>
        <taxon>Squamata</taxon>
        <taxon>Bifurcata</taxon>
        <taxon>Unidentata</taxon>
        <taxon>Episquamata</taxon>
        <taxon>Toxicofera</taxon>
        <taxon>Serpentes</taxon>
        <taxon>Colubroidea</taxon>
        <taxon>Elapidae</taxon>
        <taxon>Elapinae</taxon>
        <taxon>Ophiophagus</taxon>
    </lineage>
</organism>
<sequence length="201" mass="22863">MSHLGGCHKEKGVKLFPKAPEGKARSNGWKLIKERNSLELRIKFEILQMTGGGRRGVVREGNWKEGREGRGKGKEEGGRGIERKEGRREGRKEERKISWGVKFKQGLMTYDPFDTPSLKPSLGKEEEGRGIERKEGRKEGRKVPSFLPSSFPFLLPPSRIGRRQGGRKEGGREGREGGREEGMKEGRGKEEGRRKDFTFWN</sequence>
<evidence type="ECO:0000256" key="1">
    <source>
        <dbReference type="SAM" id="MobiDB-lite"/>
    </source>
</evidence>
<feature type="compositionally biased region" description="Basic and acidic residues" evidence="1">
    <location>
        <begin position="122"/>
        <end position="142"/>
    </location>
</feature>
<reference evidence="2 3" key="1">
    <citation type="journal article" date="2013" name="Proc. Natl. Acad. Sci. U.S.A.">
        <title>The king cobra genome reveals dynamic gene evolution and adaptation in the snake venom system.</title>
        <authorList>
            <person name="Vonk F.J."/>
            <person name="Casewell N.R."/>
            <person name="Henkel C.V."/>
            <person name="Heimberg A.M."/>
            <person name="Jansen H.J."/>
            <person name="McCleary R.J."/>
            <person name="Kerkkamp H.M."/>
            <person name="Vos R.A."/>
            <person name="Guerreiro I."/>
            <person name="Calvete J.J."/>
            <person name="Wuster W."/>
            <person name="Woods A.E."/>
            <person name="Logan J.M."/>
            <person name="Harrison R.A."/>
            <person name="Castoe T.A."/>
            <person name="de Koning A.P."/>
            <person name="Pollock D.D."/>
            <person name="Yandell M."/>
            <person name="Calderon D."/>
            <person name="Renjifo C."/>
            <person name="Currier R.B."/>
            <person name="Salgado D."/>
            <person name="Pla D."/>
            <person name="Sanz L."/>
            <person name="Hyder A.S."/>
            <person name="Ribeiro J.M."/>
            <person name="Arntzen J.W."/>
            <person name="van den Thillart G.E."/>
            <person name="Boetzer M."/>
            <person name="Pirovano W."/>
            <person name="Dirks R.P."/>
            <person name="Spaink H.P."/>
            <person name="Duboule D."/>
            <person name="McGlinn E."/>
            <person name="Kini R.M."/>
            <person name="Richardson M.K."/>
        </authorList>
    </citation>
    <scope>NUCLEOTIDE SEQUENCE</scope>
    <source>
        <tissue evidence="2">Blood</tissue>
    </source>
</reference>
<dbReference type="AlphaFoldDB" id="V8P779"/>
<feature type="compositionally biased region" description="Low complexity" evidence="1">
    <location>
        <begin position="144"/>
        <end position="158"/>
    </location>
</feature>
<gene>
    <name evidence="2" type="primary">AGO2</name>
    <name evidence="2" type="ORF">L345_03789</name>
</gene>
<feature type="region of interest" description="Disordered" evidence="1">
    <location>
        <begin position="55"/>
        <end position="201"/>
    </location>
</feature>
<name>V8P779_OPHHA</name>
<dbReference type="Proteomes" id="UP000018936">
    <property type="component" value="Unassembled WGS sequence"/>
</dbReference>
<keyword evidence="3" id="KW-1185">Reference proteome</keyword>
<evidence type="ECO:0000313" key="3">
    <source>
        <dbReference type="Proteomes" id="UP000018936"/>
    </source>
</evidence>
<feature type="non-terminal residue" evidence="2">
    <location>
        <position position="1"/>
    </location>
</feature>
<dbReference type="EMBL" id="AZIM01000557">
    <property type="protein sequence ID" value="ETE70404.1"/>
    <property type="molecule type" value="Genomic_DNA"/>
</dbReference>
<accession>V8P779</accession>
<comment type="caution">
    <text evidence="2">The sequence shown here is derived from an EMBL/GenBank/DDBJ whole genome shotgun (WGS) entry which is preliminary data.</text>
</comment>
<feature type="compositionally biased region" description="Basic and acidic residues" evidence="1">
    <location>
        <begin position="166"/>
        <end position="201"/>
    </location>
</feature>
<proteinExistence type="predicted"/>
<protein>
    <submittedName>
        <fullName evidence="2">Protein argonaute-2</fullName>
    </submittedName>
</protein>
<feature type="compositionally biased region" description="Basic and acidic residues" evidence="1">
    <location>
        <begin position="57"/>
        <end position="97"/>
    </location>
</feature>
<evidence type="ECO:0000313" key="2">
    <source>
        <dbReference type="EMBL" id="ETE70404.1"/>
    </source>
</evidence>